<organism evidence="2 3">
    <name type="scientific">Bradyrhizobium zhanjiangense</name>
    <dbReference type="NCBI Taxonomy" id="1325107"/>
    <lineage>
        <taxon>Bacteria</taxon>
        <taxon>Pseudomonadati</taxon>
        <taxon>Pseudomonadota</taxon>
        <taxon>Alphaproteobacteria</taxon>
        <taxon>Hyphomicrobiales</taxon>
        <taxon>Nitrobacteraceae</taxon>
        <taxon>Bradyrhizobium</taxon>
    </lineage>
</organism>
<name>A0ABY0DH62_9BRAD</name>
<evidence type="ECO:0000313" key="3">
    <source>
        <dbReference type="Proteomes" id="UP000289946"/>
    </source>
</evidence>
<feature type="compositionally biased region" description="Basic and acidic residues" evidence="1">
    <location>
        <begin position="8"/>
        <end position="50"/>
    </location>
</feature>
<evidence type="ECO:0000313" key="2">
    <source>
        <dbReference type="EMBL" id="RXG91580.1"/>
    </source>
</evidence>
<protein>
    <submittedName>
        <fullName evidence="2">Uncharacterized protein</fullName>
    </submittedName>
</protein>
<dbReference type="EMBL" id="RDRA01000014">
    <property type="protein sequence ID" value="RXG91580.1"/>
    <property type="molecule type" value="Genomic_DNA"/>
</dbReference>
<dbReference type="Proteomes" id="UP000289946">
    <property type="component" value="Unassembled WGS sequence"/>
</dbReference>
<reference evidence="2 3" key="1">
    <citation type="submission" date="2018-10" db="EMBL/GenBank/DDBJ databases">
        <title>Bradyrhizobium sp. nov., isolated from effective nodules of peanut in China.</title>
        <authorList>
            <person name="Li Y."/>
        </authorList>
    </citation>
    <scope>NUCLEOTIDE SEQUENCE [LARGE SCALE GENOMIC DNA]</scope>
    <source>
        <strain evidence="2 3">CCBAU 51781</strain>
    </source>
</reference>
<sequence>MTDQDQAAAKRAEEQAAATKKRDEDTRKRLAEERDARQKEREERMAENAKVKPTPTQEENDLAMSGVHIAEHEPDGSPEQSTDHPMHENDRRQPSTRETKPAAHGSQSRADYSTRTSNPASTHKSE</sequence>
<keyword evidence="3" id="KW-1185">Reference proteome</keyword>
<feature type="region of interest" description="Disordered" evidence="1">
    <location>
        <begin position="1"/>
        <end position="126"/>
    </location>
</feature>
<accession>A0ABY0DH62</accession>
<feature type="compositionally biased region" description="Basic and acidic residues" evidence="1">
    <location>
        <begin position="69"/>
        <end position="101"/>
    </location>
</feature>
<gene>
    <name evidence="2" type="ORF">EAS62_24180</name>
</gene>
<dbReference type="RefSeq" id="WP_128941052.1">
    <property type="nucleotide sequence ID" value="NZ_RDRA01000014.1"/>
</dbReference>
<evidence type="ECO:0000256" key="1">
    <source>
        <dbReference type="SAM" id="MobiDB-lite"/>
    </source>
</evidence>
<comment type="caution">
    <text evidence="2">The sequence shown here is derived from an EMBL/GenBank/DDBJ whole genome shotgun (WGS) entry which is preliminary data.</text>
</comment>
<proteinExistence type="predicted"/>
<feature type="compositionally biased region" description="Polar residues" evidence="1">
    <location>
        <begin position="105"/>
        <end position="126"/>
    </location>
</feature>